<dbReference type="Pfam" id="PF17733">
    <property type="entry name" value="KPWE_dom"/>
    <property type="match status" value="1"/>
</dbReference>
<dbReference type="Proteomes" id="UP000001628">
    <property type="component" value="Unassembled WGS sequence"/>
</dbReference>
<dbReference type="HOGENOM" id="CLU_863566_0_0_1"/>
<dbReference type="PANTHER" id="PTHR36855:SF1">
    <property type="entry name" value="PEROXISOME MEMBRANE ANCHOR PROTEIN PEX14P N-TERMINAL DOMAIN-CONTAINING PROTEIN"/>
    <property type="match status" value="1"/>
</dbReference>
<evidence type="ECO:0000256" key="1">
    <source>
        <dbReference type="SAM" id="MobiDB-lite"/>
    </source>
</evidence>
<proteinExistence type="predicted"/>
<feature type="region of interest" description="Disordered" evidence="1">
    <location>
        <begin position="63"/>
        <end position="94"/>
    </location>
</feature>
<feature type="domain" description="Peroxisomal membrane protein PEX14-like KPWE" evidence="2">
    <location>
        <begin position="184"/>
        <end position="230"/>
    </location>
</feature>
<keyword evidence="5" id="KW-1185">Reference proteome</keyword>
<evidence type="ECO:0000259" key="2">
    <source>
        <dbReference type="Pfam" id="PF17733"/>
    </source>
</evidence>
<accession>C1GGV7</accession>
<name>C1GGV7_PARBD</name>
<dbReference type="eggNOG" id="ENOG502S7YV">
    <property type="taxonomic scope" value="Eukaryota"/>
</dbReference>
<dbReference type="AlphaFoldDB" id="C1GGV7"/>
<dbReference type="InParanoid" id="C1GGV7"/>
<dbReference type="InterPro" id="IPR040554">
    <property type="entry name" value="KPWE_PEX14_dom"/>
</dbReference>
<dbReference type="PANTHER" id="PTHR36855">
    <property type="entry name" value="CHROMOSOME 10, WHOLE GENOME SHOTGUN SEQUENCE"/>
    <property type="match status" value="1"/>
</dbReference>
<dbReference type="EMBL" id="KN275964">
    <property type="protein sequence ID" value="EEH50465.1"/>
    <property type="molecule type" value="Genomic_DNA"/>
</dbReference>
<feature type="region of interest" description="Disordered" evidence="1">
    <location>
        <begin position="259"/>
        <end position="322"/>
    </location>
</feature>
<feature type="compositionally biased region" description="Low complexity" evidence="1">
    <location>
        <begin position="21"/>
        <end position="32"/>
    </location>
</feature>
<dbReference type="KEGG" id="pbn:PADG_06544"/>
<dbReference type="OrthoDB" id="9936937at2759"/>
<feature type="compositionally biased region" description="Pro residues" evidence="1">
    <location>
        <begin position="173"/>
        <end position="186"/>
    </location>
</feature>
<dbReference type="InterPro" id="IPR058841">
    <property type="entry name" value="HTH_76"/>
</dbReference>
<feature type="region of interest" description="Disordered" evidence="1">
    <location>
        <begin position="131"/>
        <end position="188"/>
    </location>
</feature>
<dbReference type="GeneID" id="22585245"/>
<dbReference type="Pfam" id="PF25871">
    <property type="entry name" value="HTH_76"/>
    <property type="match status" value="1"/>
</dbReference>
<evidence type="ECO:0000259" key="3">
    <source>
        <dbReference type="Pfam" id="PF25871"/>
    </source>
</evidence>
<evidence type="ECO:0000313" key="5">
    <source>
        <dbReference type="Proteomes" id="UP000001628"/>
    </source>
</evidence>
<organism evidence="4 5">
    <name type="scientific">Paracoccidioides brasiliensis (strain Pb18)</name>
    <dbReference type="NCBI Taxonomy" id="502780"/>
    <lineage>
        <taxon>Eukaryota</taxon>
        <taxon>Fungi</taxon>
        <taxon>Dikarya</taxon>
        <taxon>Ascomycota</taxon>
        <taxon>Pezizomycotina</taxon>
        <taxon>Eurotiomycetes</taxon>
        <taxon>Eurotiomycetidae</taxon>
        <taxon>Onygenales</taxon>
        <taxon>Ajellomycetaceae</taxon>
        <taxon>Paracoccidioides</taxon>
    </lineage>
</organism>
<feature type="region of interest" description="Disordered" evidence="1">
    <location>
        <begin position="1"/>
        <end position="46"/>
    </location>
</feature>
<feature type="compositionally biased region" description="Basic and acidic residues" evidence="1">
    <location>
        <begin position="271"/>
        <end position="281"/>
    </location>
</feature>
<dbReference type="STRING" id="502780.C1GGV7"/>
<feature type="domain" description="PEX14-like helix-turn-helix" evidence="3">
    <location>
        <begin position="40"/>
        <end position="131"/>
    </location>
</feature>
<sequence length="322" mass="33121">MSTTHPAEDIPSSSAPPQPQNPSATSTSTSTSPPSPPSQSPYQAFHTYPFASDAEFKLGLGMILGKPAGTPATDEEVDQVQIGEVEGGGEGKREKEELLLKAKLFYFAKKFPTPTASTPLTPQGYRAYLRQLNNNPPTTTTTTTTSSSSFPPSPSASSQPSLPPSTSTSSTSPAPPQPQPQTPSYPTPFAHIVSLITNNQPIPGIQNIPDIVLMGMDKPSAKARRRKPWEVEGVGGTSDLATTAAAAAAAVGVISAVSADGTDGTVDDSAGDDKQGGKGTEEAAAAAAAGAISPGNVPDNAGTQGDHEGQGEPQQHHHHQQQ</sequence>
<feature type="compositionally biased region" description="Low complexity" evidence="1">
    <location>
        <begin position="136"/>
        <end position="172"/>
    </location>
</feature>
<dbReference type="VEuPathDB" id="FungiDB:PADG_06544"/>
<protein>
    <submittedName>
        <fullName evidence="4">Uncharacterized protein</fullName>
    </submittedName>
</protein>
<gene>
    <name evidence="4" type="ORF">PADG_06544</name>
</gene>
<evidence type="ECO:0000313" key="4">
    <source>
        <dbReference type="EMBL" id="EEH50465.1"/>
    </source>
</evidence>
<dbReference type="OMA" id="AFHTYPF"/>
<reference evidence="4 5" key="1">
    <citation type="journal article" date="2011" name="PLoS Genet.">
        <title>Comparative genomic analysis of human fungal pathogens causing paracoccidioidomycosis.</title>
        <authorList>
            <person name="Desjardins C.A."/>
            <person name="Champion M.D."/>
            <person name="Holder J.W."/>
            <person name="Muszewska A."/>
            <person name="Goldberg J."/>
            <person name="Bailao A.M."/>
            <person name="Brigido M.M."/>
            <person name="Ferreira M.E."/>
            <person name="Garcia A.M."/>
            <person name="Grynberg M."/>
            <person name="Gujja S."/>
            <person name="Heiman D.I."/>
            <person name="Henn M.R."/>
            <person name="Kodira C.D."/>
            <person name="Leon-Narvaez H."/>
            <person name="Longo L.V."/>
            <person name="Ma L.J."/>
            <person name="Malavazi I."/>
            <person name="Matsuo A.L."/>
            <person name="Morais F.V."/>
            <person name="Pereira M."/>
            <person name="Rodriguez-Brito S."/>
            <person name="Sakthikumar S."/>
            <person name="Salem-Izacc S.M."/>
            <person name="Sykes S.M."/>
            <person name="Teixeira M.M."/>
            <person name="Vallejo M.C."/>
            <person name="Walter M.E."/>
            <person name="Yandava C."/>
            <person name="Young S."/>
            <person name="Zeng Q."/>
            <person name="Zucker J."/>
            <person name="Felipe M.S."/>
            <person name="Goldman G.H."/>
            <person name="Haas B.J."/>
            <person name="McEwen J.G."/>
            <person name="Nino-Vega G."/>
            <person name="Puccia R."/>
            <person name="San-Blas G."/>
            <person name="Soares C.M."/>
            <person name="Birren B.W."/>
            <person name="Cuomo C.A."/>
        </authorList>
    </citation>
    <scope>NUCLEOTIDE SEQUENCE [LARGE SCALE GENOMIC DNA]</scope>
    <source>
        <strain evidence="4 5">Pb18</strain>
    </source>
</reference>
<dbReference type="RefSeq" id="XP_010761917.1">
    <property type="nucleotide sequence ID" value="XM_010763615.1"/>
</dbReference>